<evidence type="ECO:0000313" key="3">
    <source>
        <dbReference type="EMBL" id="EBN2028947.1"/>
    </source>
</evidence>
<reference evidence="3" key="1">
    <citation type="submission" date="2018-05" db="EMBL/GenBank/DDBJ databases">
        <authorList>
            <consortium name="PulseNet: The National Subtyping Network for Foodborne Disease Surveillance"/>
            <person name="Tarr C.L."/>
            <person name="Trees E."/>
            <person name="Katz L.S."/>
            <person name="Carleton-Romer H.A."/>
            <person name="Stroika S."/>
            <person name="Kucerova Z."/>
            <person name="Roache K.F."/>
            <person name="Sabol A.L."/>
            <person name="Besser J."/>
            <person name="Gerner-Smidt P."/>
        </authorList>
    </citation>
    <scope>NUCLEOTIDE SEQUENCE</scope>
    <source>
        <strain evidence="3">PNUSAS041832</strain>
    </source>
</reference>
<dbReference type="AlphaFoldDB" id="A0A5T7UIC6"/>
<dbReference type="EMBL" id="AAGFBB010000004">
    <property type="protein sequence ID" value="EBN2028947.1"/>
    <property type="molecule type" value="Genomic_DNA"/>
</dbReference>
<keyword evidence="2" id="KW-0812">Transmembrane</keyword>
<keyword evidence="2" id="KW-0472">Membrane</keyword>
<protein>
    <submittedName>
        <fullName evidence="3">Uncharacterized protein</fullName>
    </submittedName>
</protein>
<accession>A0A5T7UIC6</accession>
<evidence type="ECO:0000256" key="1">
    <source>
        <dbReference type="SAM" id="MobiDB-lite"/>
    </source>
</evidence>
<organism evidence="3">
    <name type="scientific">Salmonella enterica</name>
    <name type="common">Salmonella choleraesuis</name>
    <dbReference type="NCBI Taxonomy" id="28901"/>
    <lineage>
        <taxon>Bacteria</taxon>
        <taxon>Pseudomonadati</taxon>
        <taxon>Pseudomonadota</taxon>
        <taxon>Gammaproteobacteria</taxon>
        <taxon>Enterobacterales</taxon>
        <taxon>Enterobacteriaceae</taxon>
        <taxon>Salmonella</taxon>
    </lineage>
</organism>
<comment type="caution">
    <text evidence="3">The sequence shown here is derived from an EMBL/GenBank/DDBJ whole genome shotgun (WGS) entry which is preliminary data.</text>
</comment>
<feature type="region of interest" description="Disordered" evidence="1">
    <location>
        <begin position="82"/>
        <end position="104"/>
    </location>
</feature>
<proteinExistence type="predicted"/>
<keyword evidence="2" id="KW-1133">Transmembrane helix</keyword>
<evidence type="ECO:0000256" key="2">
    <source>
        <dbReference type="SAM" id="Phobius"/>
    </source>
</evidence>
<gene>
    <name evidence="3" type="ORF">DMK81_11345</name>
</gene>
<sequence>MNDKTLIKLGRYVVNIVPVFYICAMIGLCYGVQNIIATITKENTTLTKRLTAADLKRSEAERQLAANKSTPASPGIVIISPNGSHVQPMERNSTYSSLQREVSF</sequence>
<name>A0A5T7UIC6_SALER</name>
<feature type="transmembrane region" description="Helical" evidence="2">
    <location>
        <begin position="12"/>
        <end position="33"/>
    </location>
</feature>